<evidence type="ECO:0000256" key="5">
    <source>
        <dbReference type="ARBA" id="ARBA00035007"/>
    </source>
</evidence>
<comment type="caution">
    <text evidence="9">The sequence shown here is derived from an EMBL/GenBank/DDBJ whole genome shotgun (WGS) entry which is preliminary data.</text>
</comment>
<reference evidence="9" key="1">
    <citation type="submission" date="2023-10" db="EMBL/GenBank/DDBJ databases">
        <authorList>
            <person name="Chen Y."/>
            <person name="Shah S."/>
            <person name="Dougan E. K."/>
            <person name="Thang M."/>
            <person name="Chan C."/>
        </authorList>
    </citation>
    <scope>NUCLEOTIDE SEQUENCE [LARGE SCALE GENOMIC DNA]</scope>
</reference>
<dbReference type="SUPFAM" id="SSF51690">
    <property type="entry name" value="Nicotinate/Quinolinate PRTase C-terminal domain-like"/>
    <property type="match status" value="1"/>
</dbReference>
<comment type="similarity">
    <text evidence="1">Belongs to the NAPRTase family.</text>
</comment>
<organism evidence="9 10">
    <name type="scientific">Prorocentrum cordatum</name>
    <dbReference type="NCBI Taxonomy" id="2364126"/>
    <lineage>
        <taxon>Eukaryota</taxon>
        <taxon>Sar</taxon>
        <taxon>Alveolata</taxon>
        <taxon>Dinophyceae</taxon>
        <taxon>Prorocentrales</taxon>
        <taxon>Prorocentraceae</taxon>
        <taxon>Prorocentrum</taxon>
    </lineage>
</organism>
<comment type="pathway">
    <text evidence="5">Cofactor biosynthesis; NAD(+) biosynthesis; nicotinamide D-ribonucleotide from 5-phospho-alpha-D-ribose 1-diphosphate and nicotinamide: step 1/1.</text>
</comment>
<dbReference type="PANTHER" id="PTHR43816:SF1">
    <property type="entry name" value="NICOTINAMIDE PHOSPHORIBOSYLTRANSFERASE"/>
    <property type="match status" value="1"/>
</dbReference>
<accession>A0ABN9WVA8</accession>
<dbReference type="EMBL" id="CAUYUJ010019392">
    <property type="protein sequence ID" value="CAK0890774.1"/>
    <property type="molecule type" value="Genomic_DNA"/>
</dbReference>
<gene>
    <name evidence="9" type="ORF">PCOR1329_LOCUS70879</name>
</gene>
<evidence type="ECO:0000256" key="2">
    <source>
        <dbReference type="ARBA" id="ARBA00022642"/>
    </source>
</evidence>
<dbReference type="InterPro" id="IPR041525">
    <property type="entry name" value="N/Namide_PRibTrfase"/>
</dbReference>
<evidence type="ECO:0000313" key="10">
    <source>
        <dbReference type="Proteomes" id="UP001189429"/>
    </source>
</evidence>
<dbReference type="InterPro" id="IPR036068">
    <property type="entry name" value="Nicotinate_pribotase-like_C"/>
</dbReference>
<dbReference type="Pfam" id="PF04095">
    <property type="entry name" value="NAPRTase"/>
    <property type="match status" value="1"/>
</dbReference>
<keyword evidence="3" id="KW-0328">Glycosyltransferase</keyword>
<proteinExistence type="inferred from homology"/>
<evidence type="ECO:0000256" key="7">
    <source>
        <dbReference type="ARBA" id="ARBA00035036"/>
    </source>
</evidence>
<evidence type="ECO:0000256" key="3">
    <source>
        <dbReference type="ARBA" id="ARBA00022676"/>
    </source>
</evidence>
<evidence type="ECO:0000256" key="1">
    <source>
        <dbReference type="ARBA" id="ARBA00010897"/>
    </source>
</evidence>
<feature type="domain" description="Nicotinate/nicotinamide phosphoribosyltransferase" evidence="8">
    <location>
        <begin position="309"/>
        <end position="395"/>
    </location>
</feature>
<name>A0ABN9WVA8_9DINO</name>
<dbReference type="EC" id="2.4.2.12" evidence="6"/>
<evidence type="ECO:0000259" key="8">
    <source>
        <dbReference type="Pfam" id="PF04095"/>
    </source>
</evidence>
<evidence type="ECO:0000256" key="6">
    <source>
        <dbReference type="ARBA" id="ARBA00035024"/>
    </source>
</evidence>
<sequence>MDVRARAANTFEFAQAAIVSSDTEFVSFPATLAVVTSKLHHLMELLKSNVRVIPLHTDADSSQVQAKASSSLARYSVALASWPGSLANLADAAPPPPGHEISSRLEPIARDCNALRHVSTATWIAANSAQKMVNPAIVAARGAVAAKVFGLRQFAAPAEAVARSSHSSMVASFDGCALSWACPRPLIRLCANRSRAFLEGAPWAEAPPGRQVLPRALRSDQRRCVAAARRGSAGTCAMLEPLREILALCFAGGASGPFDVSLVSAGVADSDLEVSLALLGKSPRGSNLLSGLLFDGFTQSMEHGHKVLPPCINVIQGDGIDINSMEEVYKAMLKSGWAASNVGFGSGGALLQKLNRDTQKCAFKCSYAKTGDGDVSVFKDPITDPGKQSKKGRLTLEKSESGSYITVTDGKGDPSKDLLVEIFVDGKLLTDDSFANIRKRAALSPEEVEVTKATGAAKMIDDPFSNLILLTDSYKFTHHLQYPPNTQTIYS</sequence>
<evidence type="ECO:0000256" key="4">
    <source>
        <dbReference type="ARBA" id="ARBA00022679"/>
    </source>
</evidence>
<dbReference type="InterPro" id="IPR016471">
    <property type="entry name" value="Nicotinamide_PRibTrfase"/>
</dbReference>
<keyword evidence="10" id="KW-1185">Reference proteome</keyword>
<dbReference type="PANTHER" id="PTHR43816">
    <property type="entry name" value="NICOTINAMIDE PHOSPHORIBOSYLTRANSFERASE"/>
    <property type="match status" value="1"/>
</dbReference>
<keyword evidence="2" id="KW-0662">Pyridine nucleotide biosynthesis</keyword>
<dbReference type="Proteomes" id="UP001189429">
    <property type="component" value="Unassembled WGS sequence"/>
</dbReference>
<keyword evidence="4" id="KW-0808">Transferase</keyword>
<evidence type="ECO:0000313" key="9">
    <source>
        <dbReference type="EMBL" id="CAK0890774.1"/>
    </source>
</evidence>
<dbReference type="Gene3D" id="3.20.20.70">
    <property type="entry name" value="Aldolase class I"/>
    <property type="match status" value="1"/>
</dbReference>
<dbReference type="InterPro" id="IPR013785">
    <property type="entry name" value="Aldolase_TIM"/>
</dbReference>
<protein>
    <recommendedName>
        <fullName evidence="7">Nicotinamide phosphoribosyltransferase</fullName>
        <ecNumber evidence="6">2.4.2.12</ecNumber>
    </recommendedName>
</protein>